<dbReference type="Pfam" id="PF07063">
    <property type="entry name" value="HGLS"/>
    <property type="match status" value="2"/>
</dbReference>
<accession>A0AAE1X193</accession>
<dbReference type="PANTHER" id="PTHR31136">
    <property type="entry name" value="DUF1338 DOMAIN-CONTAINING PROTEIN"/>
    <property type="match status" value="1"/>
</dbReference>
<evidence type="ECO:0000256" key="1">
    <source>
        <dbReference type="ARBA" id="ARBA00001954"/>
    </source>
</evidence>
<dbReference type="Gene3D" id="3.10.180.50">
    <property type="match status" value="2"/>
</dbReference>
<dbReference type="EC" id="1.13.11.93" evidence="6"/>
<evidence type="ECO:0000256" key="8">
    <source>
        <dbReference type="SAM" id="MobiDB-lite"/>
    </source>
</evidence>
<proteinExistence type="inferred from homology"/>
<organism evidence="9 10">
    <name type="scientific">Sesamum angolense</name>
    <dbReference type="NCBI Taxonomy" id="2727404"/>
    <lineage>
        <taxon>Eukaryota</taxon>
        <taxon>Viridiplantae</taxon>
        <taxon>Streptophyta</taxon>
        <taxon>Embryophyta</taxon>
        <taxon>Tracheophyta</taxon>
        <taxon>Spermatophyta</taxon>
        <taxon>Magnoliopsida</taxon>
        <taxon>eudicotyledons</taxon>
        <taxon>Gunneridae</taxon>
        <taxon>Pentapetalae</taxon>
        <taxon>asterids</taxon>
        <taxon>lamiids</taxon>
        <taxon>Lamiales</taxon>
        <taxon>Pedaliaceae</taxon>
        <taxon>Sesamum</taxon>
    </lineage>
</organism>
<evidence type="ECO:0000256" key="6">
    <source>
        <dbReference type="ARBA" id="ARBA00035023"/>
    </source>
</evidence>
<evidence type="ECO:0000313" key="10">
    <source>
        <dbReference type="Proteomes" id="UP001289374"/>
    </source>
</evidence>
<evidence type="ECO:0000256" key="4">
    <source>
        <dbReference type="ARBA" id="ARBA00023004"/>
    </source>
</evidence>
<dbReference type="PANTHER" id="PTHR31136:SF5">
    <property type="entry name" value="2-OXOADIPATE DIOXYGENASE_DECARBOXYLASE, CHLOROPLASTIC"/>
    <property type="match status" value="1"/>
</dbReference>
<protein>
    <recommendedName>
        <fullName evidence="6">2-oxoadipate dioxygenase/decarboxylase</fullName>
        <ecNumber evidence="6">1.13.11.93</ecNumber>
    </recommendedName>
    <alternativeName>
        <fullName evidence="7">2-hydroxyglutarate synthase</fullName>
    </alternativeName>
</protein>
<dbReference type="CDD" id="cd16350">
    <property type="entry name" value="VOC_like"/>
    <property type="match status" value="1"/>
</dbReference>
<evidence type="ECO:0000313" key="9">
    <source>
        <dbReference type="EMBL" id="KAK4402927.1"/>
    </source>
</evidence>
<evidence type="ECO:0000256" key="5">
    <source>
        <dbReference type="ARBA" id="ARBA00035013"/>
    </source>
</evidence>
<comment type="caution">
    <text evidence="9">The sequence shown here is derived from an EMBL/GenBank/DDBJ whole genome shotgun (WGS) entry which is preliminary data.</text>
</comment>
<evidence type="ECO:0000256" key="7">
    <source>
        <dbReference type="ARBA" id="ARBA00035045"/>
    </source>
</evidence>
<sequence>MMLRFPASSLKSSPLLPSLSSSSSVFLPNSRSVFISMETRNSISLGRRPNRVSTISASSDHHGPNQDRNFRGGESFFRSILATMETVYLKRNPTAEAILELVRSVDDDRICYDHFAFRTFGVLFLCFSSPMKVNGHGIDSMAKLFLDFGYVQREELRFPAKKLKAFWFSPPNVPYSDDGGGVNGPLPRIFISELLVDQMTPEAQTLASALGCLTWEKPSYSDFQQLARNLNQFIEENGYKLNSEGGCLKVSPDGLLLQSSTVADSASFEFAEGVTEPISRSYIEFAERLVLPQFKTLPEDKIEEIHRRDGFGNADKIFESTSKDQLTRKSINHYSDVISLSFKKINTLTVLVKYSQLRASAEEHVDLIFPTLVLLEHYSFQILTLCVYMKIDLFRLLSQGLAELFVFQSEFPPKDSSPDKFHVYQNL</sequence>
<gene>
    <name evidence="9" type="ORF">Sango_1033400</name>
</gene>
<dbReference type="InterPro" id="IPR009770">
    <property type="entry name" value="HGLS"/>
</dbReference>
<keyword evidence="2" id="KW-0223">Dioxygenase</keyword>
<comment type="cofactor">
    <cofactor evidence="1">
        <name>Fe(2+)</name>
        <dbReference type="ChEBI" id="CHEBI:29033"/>
    </cofactor>
</comment>
<comment type="similarity">
    <text evidence="5">Belongs to the 2-oxoadipate dioxygenase/decarboxylase family.</text>
</comment>
<dbReference type="SMART" id="SM01150">
    <property type="entry name" value="DUF1338"/>
    <property type="match status" value="1"/>
</dbReference>
<reference evidence="9" key="2">
    <citation type="journal article" date="2024" name="Plant">
        <title>Genomic evolution and insights into agronomic trait innovations of Sesamum species.</title>
        <authorList>
            <person name="Miao H."/>
            <person name="Wang L."/>
            <person name="Qu L."/>
            <person name="Liu H."/>
            <person name="Sun Y."/>
            <person name="Le M."/>
            <person name="Wang Q."/>
            <person name="Wei S."/>
            <person name="Zheng Y."/>
            <person name="Lin W."/>
            <person name="Duan Y."/>
            <person name="Cao H."/>
            <person name="Xiong S."/>
            <person name="Wang X."/>
            <person name="Wei L."/>
            <person name="Li C."/>
            <person name="Ma Q."/>
            <person name="Ju M."/>
            <person name="Zhao R."/>
            <person name="Li G."/>
            <person name="Mu C."/>
            <person name="Tian Q."/>
            <person name="Mei H."/>
            <person name="Zhang T."/>
            <person name="Gao T."/>
            <person name="Zhang H."/>
        </authorList>
    </citation>
    <scope>NUCLEOTIDE SEQUENCE</scope>
    <source>
        <strain evidence="9">K16</strain>
    </source>
</reference>
<dbReference type="EMBL" id="JACGWL010000005">
    <property type="protein sequence ID" value="KAK4402927.1"/>
    <property type="molecule type" value="Genomic_DNA"/>
</dbReference>
<dbReference type="Proteomes" id="UP001289374">
    <property type="component" value="Unassembled WGS sequence"/>
</dbReference>
<name>A0AAE1X193_9LAMI</name>
<dbReference type="GO" id="GO:0051213">
    <property type="term" value="F:dioxygenase activity"/>
    <property type="evidence" value="ECO:0007669"/>
    <property type="project" value="UniProtKB-KW"/>
</dbReference>
<dbReference type="AlphaFoldDB" id="A0AAE1X193"/>
<evidence type="ECO:0000256" key="3">
    <source>
        <dbReference type="ARBA" id="ARBA00023002"/>
    </source>
</evidence>
<feature type="region of interest" description="Disordered" evidence="8">
    <location>
        <begin position="1"/>
        <end position="23"/>
    </location>
</feature>
<keyword evidence="3" id="KW-0560">Oxidoreductase</keyword>
<evidence type="ECO:0000256" key="2">
    <source>
        <dbReference type="ARBA" id="ARBA00022964"/>
    </source>
</evidence>
<reference evidence="9" key="1">
    <citation type="submission" date="2020-06" db="EMBL/GenBank/DDBJ databases">
        <authorList>
            <person name="Li T."/>
            <person name="Hu X."/>
            <person name="Zhang T."/>
            <person name="Song X."/>
            <person name="Zhang H."/>
            <person name="Dai N."/>
            <person name="Sheng W."/>
            <person name="Hou X."/>
            <person name="Wei L."/>
        </authorList>
    </citation>
    <scope>NUCLEOTIDE SEQUENCE</scope>
    <source>
        <strain evidence="9">K16</strain>
        <tissue evidence="9">Leaf</tissue>
    </source>
</reference>
<keyword evidence="4" id="KW-0408">Iron</keyword>
<keyword evidence="10" id="KW-1185">Reference proteome</keyword>